<dbReference type="Proteomes" id="UP000199545">
    <property type="component" value="Unassembled WGS sequence"/>
</dbReference>
<reference evidence="1 2" key="1">
    <citation type="submission" date="2016-10" db="EMBL/GenBank/DDBJ databases">
        <authorList>
            <person name="de Groot N.N."/>
        </authorList>
    </citation>
    <scope>NUCLEOTIDE SEQUENCE [LARGE SCALE GENOMIC DNA]</scope>
    <source>
        <strain evidence="1 2">DSM 44778</strain>
    </source>
</reference>
<organism evidence="1 2">
    <name type="scientific">Thermoflavimicrobium dichotomicum</name>
    <dbReference type="NCBI Taxonomy" id="46223"/>
    <lineage>
        <taxon>Bacteria</taxon>
        <taxon>Bacillati</taxon>
        <taxon>Bacillota</taxon>
        <taxon>Bacilli</taxon>
        <taxon>Bacillales</taxon>
        <taxon>Thermoactinomycetaceae</taxon>
        <taxon>Thermoflavimicrobium</taxon>
    </lineage>
</organism>
<dbReference type="AlphaFoldDB" id="A0A1I3P8W2"/>
<keyword evidence="2" id="KW-1185">Reference proteome</keyword>
<protein>
    <submittedName>
        <fullName evidence="1">Uncharacterized protein</fullName>
    </submittedName>
</protein>
<accession>A0A1I3P8W2</accession>
<sequence length="37" mass="4631">MNFEPYPAYRLAINEDQDEYERVILSFLYKLTFIWNK</sequence>
<evidence type="ECO:0000313" key="1">
    <source>
        <dbReference type="EMBL" id="SFJ18004.1"/>
    </source>
</evidence>
<dbReference type="EMBL" id="FORR01000005">
    <property type="protein sequence ID" value="SFJ18004.1"/>
    <property type="molecule type" value="Genomic_DNA"/>
</dbReference>
<gene>
    <name evidence="1" type="ORF">SAMN05421852_105142</name>
</gene>
<proteinExistence type="predicted"/>
<evidence type="ECO:0000313" key="2">
    <source>
        <dbReference type="Proteomes" id="UP000199545"/>
    </source>
</evidence>
<name>A0A1I3P8W2_9BACL</name>